<dbReference type="Pfam" id="PF18087">
    <property type="entry name" value="RuBisCo_chap_C"/>
    <property type="match status" value="1"/>
</dbReference>
<dbReference type="EMBL" id="JAQOSQ010000012">
    <property type="protein sequence ID" value="MDJ1184088.1"/>
    <property type="molecule type" value="Genomic_DNA"/>
</dbReference>
<dbReference type="PANTHER" id="PTHR35299:SF6">
    <property type="entry name" value="RUBISCO ACCUMULATION FACTOR 1"/>
    <property type="match status" value="1"/>
</dbReference>
<dbReference type="InterPro" id="IPR040858">
    <property type="entry name" value="Raf1_C"/>
</dbReference>
<evidence type="ECO:0000313" key="10">
    <source>
        <dbReference type="EMBL" id="MDJ1184088.1"/>
    </source>
</evidence>
<feature type="domain" description="Rubisco accumulation factor 1 alpha-helical" evidence="8">
    <location>
        <begin position="87"/>
        <end position="192"/>
    </location>
</feature>
<keyword evidence="3 6" id="KW-0143">Chaperone</keyword>
<dbReference type="Pfam" id="PF18578">
    <property type="entry name" value="Raf1_N"/>
    <property type="match status" value="1"/>
</dbReference>
<feature type="domain" description="Rubisco accumulation factor 1 C-terminal" evidence="7">
    <location>
        <begin position="206"/>
        <end position="342"/>
    </location>
</feature>
<evidence type="ECO:0000256" key="1">
    <source>
        <dbReference type="ARBA" id="ARBA00022490"/>
    </source>
</evidence>
<comment type="subcellular location">
    <subcellularLocation>
        <location evidence="6">Cytoplasm</location>
    </subcellularLocation>
</comment>
<dbReference type="Proteomes" id="UP001232992">
    <property type="component" value="Unassembled WGS sequence"/>
</dbReference>
<evidence type="ECO:0000256" key="2">
    <source>
        <dbReference type="ARBA" id="ARBA00022531"/>
    </source>
</evidence>
<dbReference type="PANTHER" id="PTHR35299">
    <property type="entry name" value="RUBISCO ACCUMULATION FACTOR 1"/>
    <property type="match status" value="1"/>
</dbReference>
<comment type="domain">
    <text evidence="6">Has 3 domains, the N-terminal alpha-helical domain, an extended flexible linker and the C-terminal beta-sheet domain. The 2 C-terminal beta-sheet domains are swapped and pack against each other to form the dimer interface.</text>
</comment>
<dbReference type="InterPro" id="IPR046382">
    <property type="entry name" value="Raf1_cyn"/>
</dbReference>
<dbReference type="RefSeq" id="WP_283758740.1">
    <property type="nucleotide sequence ID" value="NZ_JAQOSQ010000012.1"/>
</dbReference>
<protein>
    <recommendedName>
        <fullName evidence="5 6">RuBisCO accumulation factor 1</fullName>
    </recommendedName>
</protein>
<comment type="similarity">
    <text evidence="6">Belongs to the RAF family.</text>
</comment>
<evidence type="ECO:0000313" key="11">
    <source>
        <dbReference type="Proteomes" id="UP001232992"/>
    </source>
</evidence>
<evidence type="ECO:0000259" key="8">
    <source>
        <dbReference type="Pfam" id="PF18578"/>
    </source>
</evidence>
<keyword evidence="4 6" id="KW-0120">Carbon dioxide fixation</keyword>
<evidence type="ECO:0000259" key="9">
    <source>
        <dbReference type="Pfam" id="PF18579"/>
    </source>
</evidence>
<proteinExistence type="inferred from homology"/>
<dbReference type="Pfam" id="PF18579">
    <property type="entry name" value="Raf1_HTH"/>
    <property type="match status" value="1"/>
</dbReference>
<feature type="domain" description="Rubisco accumulation factor 1 helix turn helix" evidence="9">
    <location>
        <begin position="15"/>
        <end position="74"/>
    </location>
</feature>
<comment type="function">
    <text evidence="6">A major RuBisCO chaperone. Acts after GroEL-GroES chaperonin to fold and/or assemble the large subunit of RuBisCO (ccbL, rbcL). Cooperates with RbcX in RbcL folding, plays the major role in assembly of dimers into RbcL(8)-Raf1(8) intermediate complexes. RbcS replaces Raf1, leading to holoenzyme formation.</text>
</comment>
<reference evidence="10 11" key="1">
    <citation type="submission" date="2023-01" db="EMBL/GenBank/DDBJ databases">
        <title>Novel diversity within Roseofilum (Cyanobacteria; Desertifilaceae) from marine benthic mats with descriptions of four novel species.</title>
        <authorList>
            <person name="Wang Y."/>
            <person name="Berthold D.E."/>
            <person name="Hu J."/>
            <person name="Lefler F.W."/>
            <person name="Laughinghouse H.D. IV."/>
        </authorList>
    </citation>
    <scope>NUCLEOTIDE SEQUENCE [LARGE SCALE GENOMIC DNA]</scope>
    <source>
        <strain evidence="10 11">BLCC-M143</strain>
    </source>
</reference>
<gene>
    <name evidence="6" type="primary">raf1</name>
    <name evidence="10" type="ORF">PMH09_12915</name>
</gene>
<keyword evidence="11" id="KW-1185">Reference proteome</keyword>
<feature type="region of interest" description="C-terminal beta-sheet" evidence="6">
    <location>
        <begin position="218"/>
        <end position="344"/>
    </location>
</feature>
<accession>A0ABT7C0Q0</accession>
<dbReference type="InterPro" id="IPR040781">
    <property type="entry name" value="Raf1_HTH"/>
</dbReference>
<evidence type="ECO:0000256" key="3">
    <source>
        <dbReference type="ARBA" id="ARBA00023186"/>
    </source>
</evidence>
<name>A0ABT7C0Q0_9CYAN</name>
<feature type="region of interest" description="N-terminal alpha-helix" evidence="6">
    <location>
        <begin position="13"/>
        <end position="194"/>
    </location>
</feature>
<evidence type="ECO:0000259" key="7">
    <source>
        <dbReference type="Pfam" id="PF18087"/>
    </source>
</evidence>
<comment type="caution">
    <text evidence="10">The sequence shown here is derived from an EMBL/GenBank/DDBJ whole genome shotgun (WGS) entry which is preliminary data.</text>
</comment>
<evidence type="ECO:0000256" key="4">
    <source>
        <dbReference type="ARBA" id="ARBA00023300"/>
    </source>
</evidence>
<evidence type="ECO:0000256" key="5">
    <source>
        <dbReference type="ARBA" id="ARBA00023859"/>
    </source>
</evidence>
<sequence length="358" mass="40760">MSYSPYSPPSSDPIDADALLLQLRRKQGQWVEWGQACLQLQKAGYAPDRIFEETGFEPVQQNQVIVAAQVYTSLEKGDLDEETRSHFAAKGSDLLYEFRILTQPDRVKAAKFSLAHRLDADEAHELAKAIKDFSRMRSQPEGFVREPGDAIAYLCWKSARQHKDIQERSRLIAKGLRFVHSATARQHLEHLLIDFTVISQATAPRLPLYRQESPEECPRTIPVAGQLPLSLEDWQAVPFLEPVAPFGLIHSSDKGAFVSVPGWQIIRSINNPVALLAQPEQLPQAPSQSSEPLLVIVDRDRRDWSSDRYFLVATEGQLELQWFESQPETALLAQLMLILRPHQIFDEEFTKELWQVEE</sequence>
<keyword evidence="2 6" id="KW-0602">Photosynthesis</keyword>
<evidence type="ECO:0000256" key="6">
    <source>
        <dbReference type="HAMAP-Rule" id="MF_00856"/>
    </source>
</evidence>
<keyword evidence="1 6" id="KW-0963">Cytoplasm</keyword>
<comment type="subunit">
    <text evidence="6">Homodimer. Forms an RbcL(8)-Raf1(8) complex. Forms complexes of many stoichiometries with RbcL with and without RbcS. RbcX and Raf1 can bind simultaneously to RbcL.</text>
</comment>
<dbReference type="InterPro" id="IPR037494">
    <property type="entry name" value="RAF1"/>
</dbReference>
<dbReference type="InterPro" id="IPR041358">
    <property type="entry name" value="Raf1_N"/>
</dbReference>
<organism evidence="10 11">
    <name type="scientific">Roseofilum casamattae BLCC-M143</name>
    <dbReference type="NCBI Taxonomy" id="3022442"/>
    <lineage>
        <taxon>Bacteria</taxon>
        <taxon>Bacillati</taxon>
        <taxon>Cyanobacteriota</taxon>
        <taxon>Cyanophyceae</taxon>
        <taxon>Desertifilales</taxon>
        <taxon>Desertifilaceae</taxon>
        <taxon>Roseofilum</taxon>
        <taxon>Roseofilum casamattae</taxon>
    </lineage>
</organism>
<dbReference type="HAMAP" id="MF_00856">
    <property type="entry name" value="Raf1"/>
    <property type="match status" value="1"/>
</dbReference>